<dbReference type="NCBIfam" id="TIGR00082">
    <property type="entry name" value="rbfA"/>
    <property type="match status" value="1"/>
</dbReference>
<comment type="similarity">
    <text evidence="2">Belongs to the RbfA family.</text>
</comment>
<organism evidence="3 4">
    <name type="scientific">Candidatus Erwinia haradaeae</name>
    <dbReference type="NCBI Taxonomy" id="1922217"/>
    <lineage>
        <taxon>Bacteria</taxon>
        <taxon>Pseudomonadati</taxon>
        <taxon>Pseudomonadota</taxon>
        <taxon>Gammaproteobacteria</taxon>
        <taxon>Enterobacterales</taxon>
        <taxon>Erwiniaceae</taxon>
        <taxon>Erwinia</taxon>
    </lineage>
</organism>
<evidence type="ECO:0000313" key="3">
    <source>
        <dbReference type="EMBL" id="VFP84439.1"/>
    </source>
</evidence>
<evidence type="ECO:0000256" key="1">
    <source>
        <dbReference type="ARBA" id="ARBA00022517"/>
    </source>
</evidence>
<evidence type="ECO:0000256" key="2">
    <source>
        <dbReference type="HAMAP-Rule" id="MF_00003"/>
    </source>
</evidence>
<dbReference type="PANTHER" id="PTHR33515:SF1">
    <property type="entry name" value="RIBOSOME-BINDING FACTOR A, CHLOROPLASTIC-RELATED"/>
    <property type="match status" value="1"/>
</dbReference>
<sequence>MAKEFTRLQRVAQAMQKEIAIIVQSEMNDPRLDKIITVSGVTLSRDFSYAKVFVTFLNDKDEVSQSESLRILSGAAGYIRSVLSQTMRLRITPRLSFFHDNSFREGVRISHLVTNIIQSDE</sequence>
<dbReference type="Gene3D" id="3.30.300.20">
    <property type="match status" value="1"/>
</dbReference>
<keyword evidence="1 2" id="KW-0690">Ribosome biogenesis</keyword>
<comment type="function">
    <text evidence="2">One of several proteins that assist in the late maturation steps of the functional core of the 30S ribosomal subunit. Associates with free 30S ribosomal subunits (but not with 30S subunits that are part of 70S ribosomes or polysomes). Required for efficient processing of 16S rRNA. May interact with the 5'-terminal helix region of 16S rRNA.</text>
</comment>
<comment type="subunit">
    <text evidence="2">Monomer. Binds 30S ribosomal subunits, but not 50S ribosomal subunits or 70S ribosomes.</text>
</comment>
<dbReference type="EMBL" id="LR217720">
    <property type="protein sequence ID" value="VFP84439.1"/>
    <property type="molecule type" value="Genomic_DNA"/>
</dbReference>
<dbReference type="GO" id="GO:0005829">
    <property type="term" value="C:cytosol"/>
    <property type="evidence" value="ECO:0007669"/>
    <property type="project" value="TreeGrafter"/>
</dbReference>
<dbReference type="InterPro" id="IPR023799">
    <property type="entry name" value="RbfA_dom_sf"/>
</dbReference>
<gene>
    <name evidence="2 3" type="primary">rbfA</name>
    <name evidence="3" type="ORF">ERCILAFE3058_530</name>
</gene>
<dbReference type="GO" id="GO:0030490">
    <property type="term" value="P:maturation of SSU-rRNA"/>
    <property type="evidence" value="ECO:0007669"/>
    <property type="project" value="UniProtKB-UniRule"/>
</dbReference>
<evidence type="ECO:0000313" key="4">
    <source>
        <dbReference type="Proteomes" id="UP000294418"/>
    </source>
</evidence>
<dbReference type="PANTHER" id="PTHR33515">
    <property type="entry name" value="RIBOSOME-BINDING FACTOR A, CHLOROPLASTIC-RELATED"/>
    <property type="match status" value="1"/>
</dbReference>
<dbReference type="AlphaFoldDB" id="A0A451DD91"/>
<dbReference type="HAMAP" id="MF_00003">
    <property type="entry name" value="RbfA"/>
    <property type="match status" value="1"/>
</dbReference>
<protein>
    <recommendedName>
        <fullName evidence="2">Ribosome-binding factor A</fullName>
    </recommendedName>
</protein>
<comment type="subcellular location">
    <subcellularLocation>
        <location evidence="2">Cytoplasm</location>
    </subcellularLocation>
</comment>
<dbReference type="PROSITE" id="PS01319">
    <property type="entry name" value="RBFA"/>
    <property type="match status" value="1"/>
</dbReference>
<dbReference type="OrthoDB" id="307788at2"/>
<name>A0A451DD91_9GAMM</name>
<keyword evidence="2" id="KW-0963">Cytoplasm</keyword>
<dbReference type="Proteomes" id="UP000294418">
    <property type="component" value="Chromosome"/>
</dbReference>
<dbReference type="SUPFAM" id="SSF89919">
    <property type="entry name" value="Ribosome-binding factor A, RbfA"/>
    <property type="match status" value="1"/>
</dbReference>
<proteinExistence type="inferred from homology"/>
<dbReference type="InterPro" id="IPR000238">
    <property type="entry name" value="RbfA"/>
</dbReference>
<accession>A0A451DD91</accession>
<dbReference type="InterPro" id="IPR020053">
    <property type="entry name" value="Ribosome-bd_factorA_CS"/>
</dbReference>
<dbReference type="GO" id="GO:0043024">
    <property type="term" value="F:ribosomal small subunit binding"/>
    <property type="evidence" value="ECO:0007669"/>
    <property type="project" value="TreeGrafter"/>
</dbReference>
<reference evidence="3 4" key="1">
    <citation type="submission" date="2019-02" db="EMBL/GenBank/DDBJ databases">
        <authorList>
            <person name="Manzano-Marin A."/>
            <person name="Manzano-Marin A."/>
        </authorList>
    </citation>
    <scope>NUCLEOTIDE SEQUENCE [LARGE SCALE GENOMIC DNA]</scope>
    <source>
        <strain evidence="3 4">ErCilaricifoliae</strain>
    </source>
</reference>
<dbReference type="RefSeq" id="WP_157989902.1">
    <property type="nucleotide sequence ID" value="NZ_LR217720.1"/>
</dbReference>
<dbReference type="Pfam" id="PF02033">
    <property type="entry name" value="RBFA"/>
    <property type="match status" value="1"/>
</dbReference>
<dbReference type="InterPro" id="IPR015946">
    <property type="entry name" value="KH_dom-like_a/b"/>
</dbReference>